<reference evidence="2 3" key="1">
    <citation type="submission" date="2018-10" db="EMBL/GenBank/DDBJ databases">
        <authorList>
            <person name="Criscuolo A."/>
        </authorList>
    </citation>
    <scope>NUCLEOTIDE SEQUENCE [LARGE SCALE GENOMIC DNA]</scope>
    <source>
        <strain evidence="2">DnA1</strain>
    </source>
</reference>
<dbReference type="EC" id="4.2.1.17" evidence="2"/>
<accession>A0A3P4B415</accession>
<keyword evidence="3" id="KW-1185">Reference proteome</keyword>
<organism evidence="2 3">
    <name type="scientific">Pigmentiphaga humi</name>
    <dbReference type="NCBI Taxonomy" id="2478468"/>
    <lineage>
        <taxon>Bacteria</taxon>
        <taxon>Pseudomonadati</taxon>
        <taxon>Pseudomonadota</taxon>
        <taxon>Betaproteobacteria</taxon>
        <taxon>Burkholderiales</taxon>
        <taxon>Alcaligenaceae</taxon>
        <taxon>Pigmentiphaga</taxon>
    </lineage>
</organism>
<gene>
    <name evidence="2" type="ORF">PIGHUM_03109</name>
</gene>
<protein>
    <submittedName>
        <fullName evidence="2">Putative enoyl-CoA hydratase 1</fullName>
        <ecNumber evidence="2">4.2.1.17</ecNumber>
    </submittedName>
</protein>
<sequence>MVVLDRPADLQAWIGKEIGVSEWLAIDQSRIDDFARLSGDDHWLHVDVERAKRDMPDGKTIAHGFMTLSFIPYLVRSVYAITHRGRGLNYGMNRVRFVNPVQVGDRIRLRQRIKEVERGEGGGQQGATRVVSECTIEIEGKERPALVAEFLMLVYDE</sequence>
<dbReference type="PANTHER" id="PTHR42993">
    <property type="entry name" value="MAOC-LIKE DEHYDRATASE DOMAIN-CONTAINING PROTEIN"/>
    <property type="match status" value="1"/>
</dbReference>
<keyword evidence="2" id="KW-0456">Lyase</keyword>
<evidence type="ECO:0000313" key="2">
    <source>
        <dbReference type="EMBL" id="VCU71029.1"/>
    </source>
</evidence>
<evidence type="ECO:0000313" key="3">
    <source>
        <dbReference type="Proteomes" id="UP000277294"/>
    </source>
</evidence>
<dbReference type="OrthoDB" id="9801735at2"/>
<dbReference type="GO" id="GO:0004300">
    <property type="term" value="F:enoyl-CoA hydratase activity"/>
    <property type="evidence" value="ECO:0007669"/>
    <property type="project" value="UniProtKB-EC"/>
</dbReference>
<evidence type="ECO:0000259" key="1">
    <source>
        <dbReference type="Pfam" id="PF01575"/>
    </source>
</evidence>
<dbReference type="InterPro" id="IPR002539">
    <property type="entry name" value="MaoC-like_dom"/>
</dbReference>
<dbReference type="Proteomes" id="UP000277294">
    <property type="component" value="Unassembled WGS sequence"/>
</dbReference>
<dbReference type="AlphaFoldDB" id="A0A3P4B415"/>
<dbReference type="InterPro" id="IPR029069">
    <property type="entry name" value="HotDog_dom_sf"/>
</dbReference>
<dbReference type="SUPFAM" id="SSF54637">
    <property type="entry name" value="Thioesterase/thiol ester dehydrase-isomerase"/>
    <property type="match status" value="1"/>
</dbReference>
<feature type="domain" description="MaoC-like" evidence="1">
    <location>
        <begin position="11"/>
        <end position="128"/>
    </location>
</feature>
<dbReference type="Pfam" id="PF01575">
    <property type="entry name" value="MaoC_dehydratas"/>
    <property type="match status" value="1"/>
</dbReference>
<dbReference type="InterPro" id="IPR039375">
    <property type="entry name" value="NodN-like"/>
</dbReference>
<dbReference type="CDD" id="cd03450">
    <property type="entry name" value="NodN"/>
    <property type="match status" value="1"/>
</dbReference>
<dbReference type="EMBL" id="UWPJ01000024">
    <property type="protein sequence ID" value="VCU71029.1"/>
    <property type="molecule type" value="Genomic_DNA"/>
</dbReference>
<dbReference type="Gene3D" id="3.10.129.10">
    <property type="entry name" value="Hotdog Thioesterase"/>
    <property type="match status" value="1"/>
</dbReference>
<proteinExistence type="predicted"/>
<dbReference type="RefSeq" id="WP_124080494.1">
    <property type="nucleotide sequence ID" value="NZ_UWPJ01000024.1"/>
</dbReference>
<name>A0A3P4B415_9BURK</name>
<dbReference type="PANTHER" id="PTHR42993:SF1">
    <property type="entry name" value="MAOC-LIKE DEHYDRATASE DOMAIN-CONTAINING PROTEIN"/>
    <property type="match status" value="1"/>
</dbReference>